<feature type="compositionally biased region" description="Low complexity" evidence="8">
    <location>
        <begin position="415"/>
        <end position="436"/>
    </location>
</feature>
<comment type="caution">
    <text evidence="11">The sequence shown here is derived from an EMBL/GenBank/DDBJ whole genome shotgun (WGS) entry which is preliminary data.</text>
</comment>
<keyword evidence="9" id="KW-0472">Membrane</keyword>
<keyword evidence="6 7" id="KW-0067">ATP-binding</keyword>
<dbReference type="PANTHER" id="PTHR43289">
    <property type="entry name" value="MITOGEN-ACTIVATED PROTEIN KINASE KINASE KINASE 20-RELATED"/>
    <property type="match status" value="1"/>
</dbReference>
<organism evidence="11 12">
    <name type="scientific">Pseudonocardia bannensis</name>
    <dbReference type="NCBI Taxonomy" id="630973"/>
    <lineage>
        <taxon>Bacteria</taxon>
        <taxon>Bacillati</taxon>
        <taxon>Actinomycetota</taxon>
        <taxon>Actinomycetes</taxon>
        <taxon>Pseudonocardiales</taxon>
        <taxon>Pseudonocardiaceae</taxon>
        <taxon>Pseudonocardia</taxon>
    </lineage>
</organism>
<evidence type="ECO:0000256" key="1">
    <source>
        <dbReference type="ARBA" id="ARBA00012513"/>
    </source>
</evidence>
<dbReference type="PROSITE" id="PS00108">
    <property type="entry name" value="PROTEIN_KINASE_ST"/>
    <property type="match status" value="1"/>
</dbReference>
<evidence type="ECO:0000256" key="5">
    <source>
        <dbReference type="ARBA" id="ARBA00022777"/>
    </source>
</evidence>
<evidence type="ECO:0000256" key="4">
    <source>
        <dbReference type="ARBA" id="ARBA00022741"/>
    </source>
</evidence>
<feature type="binding site" evidence="7">
    <location>
        <position position="38"/>
    </location>
    <ligand>
        <name>ATP</name>
        <dbReference type="ChEBI" id="CHEBI:30616"/>
    </ligand>
</feature>
<dbReference type="InterPro" id="IPR011009">
    <property type="entry name" value="Kinase-like_dom_sf"/>
</dbReference>
<feature type="transmembrane region" description="Helical" evidence="9">
    <location>
        <begin position="382"/>
        <end position="405"/>
    </location>
</feature>
<feature type="region of interest" description="Disordered" evidence="8">
    <location>
        <begin position="282"/>
        <end position="377"/>
    </location>
</feature>
<evidence type="ECO:0000259" key="10">
    <source>
        <dbReference type="PROSITE" id="PS50011"/>
    </source>
</evidence>
<keyword evidence="5 11" id="KW-0418">Kinase</keyword>
<dbReference type="AlphaFoldDB" id="A0A848DK37"/>
<evidence type="ECO:0000313" key="11">
    <source>
        <dbReference type="EMBL" id="NMH92925.1"/>
    </source>
</evidence>
<keyword evidence="9" id="KW-0812">Transmembrane</keyword>
<dbReference type="CDD" id="cd14014">
    <property type="entry name" value="STKc_PknB_like"/>
    <property type="match status" value="1"/>
</dbReference>
<dbReference type="SUPFAM" id="SSF56112">
    <property type="entry name" value="Protein kinase-like (PK-like)"/>
    <property type="match status" value="1"/>
</dbReference>
<reference evidence="11 12" key="1">
    <citation type="submission" date="2020-04" db="EMBL/GenBank/DDBJ databases">
        <authorList>
            <person name="Klaysubun C."/>
            <person name="Duangmal K."/>
            <person name="Lipun K."/>
        </authorList>
    </citation>
    <scope>NUCLEOTIDE SEQUENCE [LARGE SCALE GENOMIC DNA]</scope>
    <source>
        <strain evidence="11 12">DSM 45300</strain>
    </source>
</reference>
<keyword evidence="4 7" id="KW-0547">Nucleotide-binding</keyword>
<name>A0A848DK37_9PSEU</name>
<dbReference type="PANTHER" id="PTHR43289:SF6">
    <property type="entry name" value="SERINE_THREONINE-PROTEIN KINASE NEKL-3"/>
    <property type="match status" value="1"/>
</dbReference>
<feature type="compositionally biased region" description="Gly residues" evidence="8">
    <location>
        <begin position="321"/>
        <end position="345"/>
    </location>
</feature>
<evidence type="ECO:0000256" key="3">
    <source>
        <dbReference type="ARBA" id="ARBA00022679"/>
    </source>
</evidence>
<dbReference type="RefSeq" id="WP_169413631.1">
    <property type="nucleotide sequence ID" value="NZ_JAAXKZ010000052.1"/>
</dbReference>
<protein>
    <recommendedName>
        <fullName evidence="1">non-specific serine/threonine protein kinase</fullName>
        <ecNumber evidence="1">2.7.11.1</ecNumber>
    </recommendedName>
</protein>
<accession>A0A848DK37</accession>
<dbReference type="InterPro" id="IPR008271">
    <property type="entry name" value="Ser/Thr_kinase_AS"/>
</dbReference>
<dbReference type="InterPro" id="IPR017441">
    <property type="entry name" value="Protein_kinase_ATP_BS"/>
</dbReference>
<dbReference type="EMBL" id="JAAXKZ010000052">
    <property type="protein sequence ID" value="NMH92925.1"/>
    <property type="molecule type" value="Genomic_DNA"/>
</dbReference>
<evidence type="ECO:0000256" key="6">
    <source>
        <dbReference type="ARBA" id="ARBA00022840"/>
    </source>
</evidence>
<evidence type="ECO:0000313" key="12">
    <source>
        <dbReference type="Proteomes" id="UP000586918"/>
    </source>
</evidence>
<keyword evidence="3" id="KW-0808">Transferase</keyword>
<dbReference type="EC" id="2.7.11.1" evidence="1"/>
<dbReference type="GO" id="GO:0005524">
    <property type="term" value="F:ATP binding"/>
    <property type="evidence" value="ECO:0007669"/>
    <property type="project" value="UniProtKB-UniRule"/>
</dbReference>
<feature type="domain" description="Protein kinase" evidence="10">
    <location>
        <begin position="9"/>
        <end position="286"/>
    </location>
</feature>
<dbReference type="GO" id="GO:0004674">
    <property type="term" value="F:protein serine/threonine kinase activity"/>
    <property type="evidence" value="ECO:0007669"/>
    <property type="project" value="UniProtKB-KW"/>
</dbReference>
<evidence type="ECO:0000256" key="8">
    <source>
        <dbReference type="SAM" id="MobiDB-lite"/>
    </source>
</evidence>
<dbReference type="SMART" id="SM00220">
    <property type="entry name" value="S_TKc"/>
    <property type="match status" value="1"/>
</dbReference>
<dbReference type="Gene3D" id="3.30.200.20">
    <property type="entry name" value="Phosphorylase Kinase, domain 1"/>
    <property type="match status" value="1"/>
</dbReference>
<dbReference type="Gene3D" id="1.10.510.10">
    <property type="entry name" value="Transferase(Phosphotransferase) domain 1"/>
    <property type="match status" value="1"/>
</dbReference>
<keyword evidence="9" id="KW-1133">Transmembrane helix</keyword>
<keyword evidence="12" id="KW-1185">Reference proteome</keyword>
<gene>
    <name evidence="11" type="ORF">HF519_15370</name>
</gene>
<dbReference type="InterPro" id="IPR000719">
    <property type="entry name" value="Prot_kinase_dom"/>
</dbReference>
<evidence type="ECO:0000256" key="9">
    <source>
        <dbReference type="SAM" id="Phobius"/>
    </source>
</evidence>
<keyword evidence="2" id="KW-0723">Serine/threonine-protein kinase</keyword>
<feature type="region of interest" description="Disordered" evidence="8">
    <location>
        <begin position="413"/>
        <end position="436"/>
    </location>
</feature>
<dbReference type="Pfam" id="PF00069">
    <property type="entry name" value="Pkinase"/>
    <property type="match status" value="1"/>
</dbReference>
<proteinExistence type="predicted"/>
<dbReference type="PROSITE" id="PS00107">
    <property type="entry name" value="PROTEIN_KINASE_ATP"/>
    <property type="match status" value="1"/>
</dbReference>
<evidence type="ECO:0000256" key="2">
    <source>
        <dbReference type="ARBA" id="ARBA00022527"/>
    </source>
</evidence>
<evidence type="ECO:0000256" key="7">
    <source>
        <dbReference type="PROSITE-ProRule" id="PRU10141"/>
    </source>
</evidence>
<dbReference type="Proteomes" id="UP000586918">
    <property type="component" value="Unassembled WGS sequence"/>
</dbReference>
<sequence>MTGTTFGPYTIEGLLGRGGMGEVYRAYDTETDRVVALKLLPGHLASNEEYLERFRRECRAAARLREPHVVPIHRFGEIDGRLYLDMRLVEGTDLGAWLRAYGPLPPAAAVAVVAQVASALDAAHADGLVHRDVKPSNVLLSGIEGCDVDPGSLFAYLFDFGIARSRDTDDSSDALTRTGTMPGSLAYIAPERFTGAEADRRVDVYALACVLHQALTGHQPFDGDLPTLLHAHLHAPPPRPSEVWPGVPPALDAVVARGMAKDPDQRFPTAGTLAAAARGALGAPFTTAPGPPSDPGTDPRPSLLGTGTPGPGGSDPRASGNGYGYGPPGHGAGGYGGPAGTGAPGSGSDPRQPIDPGGFSGPNHLVPGHPGTTATGRPGSRAAWIGIGVAAAVVVAGVVVIIAVLRGGGTGTAIGPDATTAPASPPTSAATPTGATPDAATQLLLNQLPNGFGASNCTPDASLGGQPGATAYVVCNSGPVGGPSSATFTRYATRTQMDESFEQAAAGEGIPTALGKVEDCRGGANLRASYVRGEVEGGSVGCFTEASSGAAFLFWTDNAALAFGYVRGEDGDRAKLYDWWQSTDFVTQR</sequence>
<dbReference type="PROSITE" id="PS50011">
    <property type="entry name" value="PROTEIN_KINASE_DOM"/>
    <property type="match status" value="1"/>
</dbReference>